<comment type="caution">
    <text evidence="2">The sequence shown here is derived from an EMBL/GenBank/DDBJ whole genome shotgun (WGS) entry which is preliminary data.</text>
</comment>
<dbReference type="SUPFAM" id="SSF52540">
    <property type="entry name" value="P-loop containing nucleoside triphosphate hydrolases"/>
    <property type="match status" value="1"/>
</dbReference>
<protein>
    <submittedName>
        <fullName evidence="2">Genetic interactor of prohibitins 3</fullName>
    </submittedName>
</protein>
<dbReference type="Gene3D" id="3.40.50.300">
    <property type="entry name" value="P-loop containing nucleotide triphosphate hydrolases"/>
    <property type="match status" value="1"/>
</dbReference>
<dbReference type="Proteomes" id="UP000053831">
    <property type="component" value="Unassembled WGS sequence"/>
</dbReference>
<dbReference type="EMBL" id="LGSR01000002">
    <property type="protein sequence ID" value="KOS22681.1"/>
    <property type="molecule type" value="Genomic_DNA"/>
</dbReference>
<gene>
    <name evidence="2" type="ORF">ESCO_003577</name>
</gene>
<evidence type="ECO:0000256" key="1">
    <source>
        <dbReference type="SAM" id="MobiDB-lite"/>
    </source>
</evidence>
<feature type="compositionally biased region" description="Basic residues" evidence="1">
    <location>
        <begin position="662"/>
        <end position="679"/>
    </location>
</feature>
<name>A0A0M8N9B4_ESCWE</name>
<dbReference type="PANTHER" id="PTHR46434:SF1">
    <property type="entry name" value="GENETIC INTERACTOR OF PROHIBITINS 3, MITOCHONDRIAL"/>
    <property type="match status" value="1"/>
</dbReference>
<feature type="region of interest" description="Disordered" evidence="1">
    <location>
        <begin position="548"/>
        <end position="589"/>
    </location>
</feature>
<feature type="compositionally biased region" description="Basic and acidic residues" evidence="1">
    <location>
        <begin position="556"/>
        <end position="573"/>
    </location>
</feature>
<dbReference type="PANTHER" id="PTHR46434">
    <property type="entry name" value="GENETIC INTERACTOR OF PROHIBITINS 3, MITOCHONDRIAL"/>
    <property type="match status" value="1"/>
</dbReference>
<feature type="region of interest" description="Disordered" evidence="1">
    <location>
        <begin position="601"/>
        <end position="690"/>
    </location>
</feature>
<dbReference type="AlphaFoldDB" id="A0A0M8N9B4"/>
<dbReference type="GO" id="GO:0005739">
    <property type="term" value="C:mitochondrion"/>
    <property type="evidence" value="ECO:0007669"/>
    <property type="project" value="TreeGrafter"/>
</dbReference>
<feature type="compositionally biased region" description="Basic and acidic residues" evidence="1">
    <location>
        <begin position="612"/>
        <end position="624"/>
    </location>
</feature>
<accession>A0A0M8N9B4</accession>
<reference evidence="2 3" key="1">
    <citation type="submission" date="2015-07" db="EMBL/GenBank/DDBJ databases">
        <title>The genome of the fungus Escovopsis weberi, a specialized disease agent of ant agriculture.</title>
        <authorList>
            <person name="de Man T.J."/>
            <person name="Stajich J.E."/>
            <person name="Kubicek C.P."/>
            <person name="Chenthamara K."/>
            <person name="Atanasova L."/>
            <person name="Druzhinina I.S."/>
            <person name="Birnbaum S."/>
            <person name="Barribeau S.M."/>
            <person name="Teiling C."/>
            <person name="Suen G."/>
            <person name="Currie C."/>
            <person name="Gerardo N.M."/>
        </authorList>
    </citation>
    <scope>NUCLEOTIDE SEQUENCE [LARGE SCALE GENOMIC DNA]</scope>
</reference>
<keyword evidence="3" id="KW-1185">Reference proteome</keyword>
<evidence type="ECO:0000313" key="3">
    <source>
        <dbReference type="Proteomes" id="UP000053831"/>
    </source>
</evidence>
<dbReference type="STRING" id="150374.A0A0M8N9B4"/>
<proteinExistence type="predicted"/>
<dbReference type="InterPro" id="IPR050896">
    <property type="entry name" value="Mito_lipid_metab_GTPase"/>
</dbReference>
<dbReference type="InterPro" id="IPR027417">
    <property type="entry name" value="P-loop_NTPase"/>
</dbReference>
<organism evidence="2 3">
    <name type="scientific">Escovopsis weberi</name>
    <dbReference type="NCBI Taxonomy" id="150374"/>
    <lineage>
        <taxon>Eukaryota</taxon>
        <taxon>Fungi</taxon>
        <taxon>Dikarya</taxon>
        <taxon>Ascomycota</taxon>
        <taxon>Pezizomycotina</taxon>
        <taxon>Sordariomycetes</taxon>
        <taxon>Hypocreomycetidae</taxon>
        <taxon>Hypocreales</taxon>
        <taxon>Hypocreaceae</taxon>
        <taxon>Escovopsis</taxon>
    </lineage>
</organism>
<evidence type="ECO:0000313" key="2">
    <source>
        <dbReference type="EMBL" id="KOS22681.1"/>
    </source>
</evidence>
<dbReference type="OrthoDB" id="1696305at2759"/>
<sequence length="690" mass="77290">MVQTCNNGHDDHDYRGCGAFSQTEDSQQLGFFDPRSKRVRMWVDPPKPRINPVDDDSERIVAEALKGLDDSRLKELGLNPAGLLQEDAESRANATLQSAKAPLCDRCHNLSHYSTTSDSAKVPMFHPTVESLRETIEESPHKYNHIYHIIDAADFPMSLIPRLNVLLGDISLRTRNRRSRAGKYHKNRQTEMSFIITRGDLLGPTKEMVDAMMPYLREVLREALGRVGGRIRLGNVRCVSAKRSWWTTQLKEDIWKRGGAGWMVGKVNVGKSQLFEAVYPKGRMTETKAAAAAAPHSANVSMYPRAAVAAESLAAPGSQEEEAVEDDRLGEIDFGELLPPAQPATNYPEMPLVSSLPGTTASPIRIPFGNGRGELIDLPGLARSDLELFVREEHRQSLIMKKRIIPEQLTVKTGRSLILGGGLIRITPTTPDMVFLMYNFTPLADHLTMTEKAVEFQNQTRTSAGLENITLPLPDAAQTMRLAGTFKLRHDVTKKRAGPLTRKNAIGMQVDRLPFRVLSVDILIEGVGYVEIVAQVRARDVERFPALEEEEEGIEDQERYVRGSFRERPDRRSRAVPGRDAAREEEDDPFLDKFKLRRNSLGSLVDEPQSNPERKPEAEGKGKGGLDWPAVEVYTPEGRFVGSRQPLQGWLNNKPRVLPEHKRSRPRKSMKGQKKKQKMLRREAAAAAAQ</sequence>